<protein>
    <recommendedName>
        <fullName evidence="4">DUF4384 domain-containing protein</fullName>
    </recommendedName>
</protein>
<keyword evidence="1" id="KW-0732">Signal</keyword>
<proteinExistence type="predicted"/>
<dbReference type="OrthoDB" id="6395784at2"/>
<feature type="signal peptide" evidence="1">
    <location>
        <begin position="1"/>
        <end position="22"/>
    </location>
</feature>
<organism evidence="2 3">
    <name type="scientific">Spirosoma endophyticum</name>
    <dbReference type="NCBI Taxonomy" id="662367"/>
    <lineage>
        <taxon>Bacteria</taxon>
        <taxon>Pseudomonadati</taxon>
        <taxon>Bacteroidota</taxon>
        <taxon>Cytophagia</taxon>
        <taxon>Cytophagales</taxon>
        <taxon>Cytophagaceae</taxon>
        <taxon>Spirosoma</taxon>
    </lineage>
</organism>
<dbReference type="STRING" id="662367.SAMN05216167_102651"/>
<evidence type="ECO:0008006" key="4">
    <source>
        <dbReference type="Google" id="ProtNLM"/>
    </source>
</evidence>
<gene>
    <name evidence="2" type="ORF">SAMN05216167_102651</name>
</gene>
<dbReference type="Proteomes" id="UP000198598">
    <property type="component" value="Unassembled WGS sequence"/>
</dbReference>
<accession>A0A1I1MZW9</accession>
<feature type="chain" id="PRO_5011537807" description="DUF4384 domain-containing protein" evidence="1">
    <location>
        <begin position="23"/>
        <end position="500"/>
    </location>
</feature>
<reference evidence="2 3" key="1">
    <citation type="submission" date="2016-10" db="EMBL/GenBank/DDBJ databases">
        <authorList>
            <person name="de Groot N.N."/>
        </authorList>
    </citation>
    <scope>NUCLEOTIDE SEQUENCE [LARGE SCALE GENOMIC DNA]</scope>
    <source>
        <strain evidence="2 3">DSM 26130</strain>
    </source>
</reference>
<name>A0A1I1MZW9_9BACT</name>
<dbReference type="RefSeq" id="WP_143100655.1">
    <property type="nucleotide sequence ID" value="NZ_FOLQ01000002.1"/>
</dbReference>
<evidence type="ECO:0000256" key="1">
    <source>
        <dbReference type="SAM" id="SignalP"/>
    </source>
</evidence>
<sequence length="500" mass="56049">MHPVRLIPILLLHGLAMPSACAQLFPKEREQAANEEVIQLLERYSDGLNAIGNPDEDLDERKTYYVGEFKKVFRQPEVLVFNDIEPSRRSGNDLPADRYAVNHIIWFPKSGITTRLNTKEITFSPIQKTTSGNLFVNAYVTKNVKGRFMDRELQSTSHRLEFRVGFVDKGRYFSDFRIIGITEIPETATSPKPLPDKNAAVTVTSPGNPKTFHQTLATLVDLAMKSGLPKGRPIRVEKFTYAKTGLCSQFSKVLNNFLVVRLREQPGLTVLPPPADLPAGARTPPVDPASIRIEGSFTDENDQLALQLSWTDLQTKKSTSIPVQHVPLAEALALKAPLRPDNLGQAVAMQKALQKDSIRSDFEVSVLTNRGNGRLTFTEGDSLKLYVRAAKPCYLRFIYHTADGQHVLLDDNYYVDSLNVNRYVKIQKFFTVTEPFGTEVLQLNAATRPFPALTLHQEAGFAFITDDIPTINQKNRRAGDAANIRRAETWLTLTTTQKLK</sequence>
<keyword evidence="3" id="KW-1185">Reference proteome</keyword>
<evidence type="ECO:0000313" key="3">
    <source>
        <dbReference type="Proteomes" id="UP000198598"/>
    </source>
</evidence>
<evidence type="ECO:0000313" key="2">
    <source>
        <dbReference type="EMBL" id="SFC87090.1"/>
    </source>
</evidence>
<dbReference type="AlphaFoldDB" id="A0A1I1MZW9"/>
<dbReference type="EMBL" id="FOLQ01000002">
    <property type="protein sequence ID" value="SFC87090.1"/>
    <property type="molecule type" value="Genomic_DNA"/>
</dbReference>